<protein>
    <submittedName>
        <fullName evidence="2">Uncharacterized protein fp9.042</fullName>
    </submittedName>
</protein>
<dbReference type="EMBL" id="KX196452">
    <property type="protein sequence ID" value="ART91476.1"/>
    <property type="molecule type" value="Genomic_DNA"/>
</dbReference>
<evidence type="ECO:0000313" key="2">
    <source>
        <dbReference type="EMBL" id="CAE52588.1"/>
    </source>
</evidence>
<dbReference type="Proteomes" id="UP000515929">
    <property type="component" value="Segment"/>
</dbReference>
<accession>A0A385HB06</accession>
<dbReference type="KEGG" id="vg:1486590"/>
<evidence type="ECO:0000313" key="4">
    <source>
        <dbReference type="Proteomes" id="UP000150838"/>
    </source>
</evidence>
<dbReference type="Proteomes" id="UP000150838">
    <property type="component" value="Segment"/>
</dbReference>
<gene>
    <name evidence="2" type="primary">fp9.042</name>
    <name evidence="1" type="synonym">ORF042</name>
</gene>
<reference evidence="3" key="3">
    <citation type="journal article" date="2021" name="Arch. Virol.">
        <title>Characterisation of an Australian fowlpox virus carrying a near-full-length provirus of reticuloendotheliosis virus.</title>
        <authorList>
            <person name="Sarker S."/>
            <person name="Athukorala A."/>
            <person name="Bowden T.R."/>
            <person name="Boyle D.B."/>
        </authorList>
    </citation>
    <scope>NUCLEOTIDE SEQUENCE</scope>
    <source>
        <strain evidence="3">FWPV-S</strain>
    </source>
</reference>
<organismHost>
    <name type="scientific">Vertebrata</name>
    <name type="common">vertebrates</name>
    <dbReference type="NCBI Taxonomy" id="7742"/>
</organismHost>
<organism evidence="2 4">
    <name type="scientific">Fowlpox virus</name>
    <name type="common">FPV</name>
    <dbReference type="NCBI Taxonomy" id="10261"/>
    <lineage>
        <taxon>Viruses</taxon>
        <taxon>Varidnaviria</taxon>
        <taxon>Bamfordvirae</taxon>
        <taxon>Nucleocytoviricota</taxon>
        <taxon>Pokkesviricetes</taxon>
        <taxon>Chitovirales</taxon>
        <taxon>Poxviridae</taxon>
        <taxon>Chordopoxvirinae</taxon>
        <taxon>Avipoxvirus</taxon>
        <taxon>Avipoxvirus fowlpox</taxon>
    </lineage>
</organism>
<reference evidence="1 5" key="2">
    <citation type="submission" date="2016-05" db="EMBL/GenBank/DDBJ databases">
        <title>The analysis of a fowlpox virus genome sequence.</title>
        <authorList>
            <person name="Zhao Y."/>
            <person name="Liu S."/>
        </authorList>
    </citation>
    <scope>NUCLEOTIDE SEQUENCE [LARGE SCALE GENOMIC DNA]</scope>
    <source>
        <strain evidence="1 5">NX10</strain>
    </source>
</reference>
<dbReference type="EMBL" id="AJ581527">
    <property type="protein sequence ID" value="CAE52588.1"/>
    <property type="molecule type" value="Genomic_DNA"/>
</dbReference>
<evidence type="ECO:0000313" key="3">
    <source>
        <dbReference type="EMBL" id="QRM13576.1"/>
    </source>
</evidence>
<name>A0A385HB06_FOWPV</name>
<evidence type="ECO:0000313" key="1">
    <source>
        <dbReference type="EMBL" id="ART91476.1"/>
    </source>
</evidence>
<dbReference type="RefSeq" id="NP_039005.1">
    <property type="nucleotide sequence ID" value="NC_002188.1"/>
</dbReference>
<evidence type="ECO:0000313" key="5">
    <source>
        <dbReference type="Proteomes" id="UP000515929"/>
    </source>
</evidence>
<sequence>MKLFFYLLIVYKKYYSSGGDIETAYNCLISFRLLAVSYVLSSLILEHLGNRIDILEAVWVEDLVNSDPIISHTGANEISEIITSG</sequence>
<accession>Q70HA8</accession>
<reference evidence="2 4" key="1">
    <citation type="journal article" date="2004" name="J. Gen. Virol.">
        <title>Comparison of the genome sequence of FP9, an attenuated, tissue culture-adapted European fowlpox virus, with those of virulent American and European viruses.</title>
        <authorList>
            <person name="Skinner M.A."/>
            <person name="Laidlaw S.M."/>
        </authorList>
    </citation>
    <scope>NUCLEOTIDE SEQUENCE [LARGE SCALE GENOMIC DNA]</scope>
    <source>
        <strain evidence="2">HP1-438 Munich</strain>
    </source>
</reference>
<proteinExistence type="predicted"/>
<dbReference type="EMBL" id="MW142017">
    <property type="protein sequence ID" value="QRM13576.1"/>
    <property type="molecule type" value="Genomic_DNA"/>
</dbReference>
<dbReference type="Proteomes" id="UP000627101">
    <property type="component" value="Segment"/>
</dbReference>